<evidence type="ECO:0000259" key="5">
    <source>
        <dbReference type="PROSITE" id="PS51063"/>
    </source>
</evidence>
<dbReference type="PROSITE" id="PS51063">
    <property type="entry name" value="HTH_CRP_2"/>
    <property type="match status" value="1"/>
</dbReference>
<dbReference type="InterPro" id="IPR050397">
    <property type="entry name" value="Env_Response_Regulators"/>
</dbReference>
<gene>
    <name evidence="6" type="ORF">N180_19095</name>
</gene>
<evidence type="ECO:0000259" key="4">
    <source>
        <dbReference type="PROSITE" id="PS50042"/>
    </source>
</evidence>
<evidence type="ECO:0000256" key="2">
    <source>
        <dbReference type="ARBA" id="ARBA00023125"/>
    </source>
</evidence>
<dbReference type="eggNOG" id="COG0664">
    <property type="taxonomic scope" value="Bacteria"/>
</dbReference>
<keyword evidence="3" id="KW-0804">Transcription</keyword>
<evidence type="ECO:0000256" key="3">
    <source>
        <dbReference type="ARBA" id="ARBA00023163"/>
    </source>
</evidence>
<keyword evidence="7" id="KW-1185">Reference proteome</keyword>
<dbReference type="PANTHER" id="PTHR24567:SF26">
    <property type="entry name" value="REGULATORY PROTEIN YEIL"/>
    <property type="match status" value="1"/>
</dbReference>
<dbReference type="AlphaFoldDB" id="A0A081PJ58"/>
<dbReference type="EMBL" id="JNFF01000031">
    <property type="protein sequence ID" value="KEQ30731.1"/>
    <property type="molecule type" value="Genomic_DNA"/>
</dbReference>
<evidence type="ECO:0000313" key="7">
    <source>
        <dbReference type="Proteomes" id="UP000028007"/>
    </source>
</evidence>
<dbReference type="SUPFAM" id="SSF46785">
    <property type="entry name" value="Winged helix' DNA-binding domain"/>
    <property type="match status" value="1"/>
</dbReference>
<dbReference type="GO" id="GO:0003677">
    <property type="term" value="F:DNA binding"/>
    <property type="evidence" value="ECO:0007669"/>
    <property type="project" value="UniProtKB-KW"/>
</dbReference>
<name>A0A081PJ58_9SPHI</name>
<dbReference type="InterPro" id="IPR012318">
    <property type="entry name" value="HTH_CRP"/>
</dbReference>
<organism evidence="6 7">
    <name type="scientific">Pedobacter antarcticus 4BY</name>
    <dbReference type="NCBI Taxonomy" id="1358423"/>
    <lineage>
        <taxon>Bacteria</taxon>
        <taxon>Pseudomonadati</taxon>
        <taxon>Bacteroidota</taxon>
        <taxon>Sphingobacteriia</taxon>
        <taxon>Sphingobacteriales</taxon>
        <taxon>Sphingobacteriaceae</taxon>
        <taxon>Pedobacter</taxon>
    </lineage>
</organism>
<feature type="domain" description="Cyclic nucleotide-binding" evidence="4">
    <location>
        <begin position="8"/>
        <end position="74"/>
    </location>
</feature>
<protein>
    <submittedName>
        <fullName evidence="6">Crp/Fnr family transcriptional regulator</fullName>
    </submittedName>
</protein>
<dbReference type="InterPro" id="IPR018490">
    <property type="entry name" value="cNMP-bd_dom_sf"/>
</dbReference>
<dbReference type="Gene3D" id="2.60.120.10">
    <property type="entry name" value="Jelly Rolls"/>
    <property type="match status" value="1"/>
</dbReference>
<keyword evidence="2" id="KW-0238">DNA-binding</keyword>
<dbReference type="Proteomes" id="UP000028007">
    <property type="component" value="Unassembled WGS sequence"/>
</dbReference>
<proteinExistence type="predicted"/>
<evidence type="ECO:0000313" key="6">
    <source>
        <dbReference type="EMBL" id="KEQ30731.1"/>
    </source>
</evidence>
<sequence length="207" mass="24111">MTNYIDQVFPQFEPALKELLINQARLKTFAEGEFLMETGQYLQFTVLIVAGRVKLYRNGEDGTEFFMYELEPGNACALSLSCAIKQQQSEVTAKAIEKTIVLLIPIGLMDNLMQEYKSWYYFVMDTYRLRFEELLEVIDNVTFKALDERLFAYLKHQSEKLGTNHLQITHQEIATDLNSSREVISRILKKMEQKGHVKLNRNAIERL</sequence>
<dbReference type="PANTHER" id="PTHR24567">
    <property type="entry name" value="CRP FAMILY TRANSCRIPTIONAL REGULATORY PROTEIN"/>
    <property type="match status" value="1"/>
</dbReference>
<comment type="caution">
    <text evidence="6">The sequence shown here is derived from an EMBL/GenBank/DDBJ whole genome shotgun (WGS) entry which is preliminary data.</text>
</comment>
<dbReference type="Gene3D" id="1.10.10.10">
    <property type="entry name" value="Winged helix-like DNA-binding domain superfamily/Winged helix DNA-binding domain"/>
    <property type="match status" value="1"/>
</dbReference>
<dbReference type="Pfam" id="PF00027">
    <property type="entry name" value="cNMP_binding"/>
    <property type="match status" value="1"/>
</dbReference>
<dbReference type="Pfam" id="PF13545">
    <property type="entry name" value="HTH_Crp_2"/>
    <property type="match status" value="1"/>
</dbReference>
<dbReference type="PROSITE" id="PS50042">
    <property type="entry name" value="CNMP_BINDING_3"/>
    <property type="match status" value="1"/>
</dbReference>
<dbReference type="InterPro" id="IPR036388">
    <property type="entry name" value="WH-like_DNA-bd_sf"/>
</dbReference>
<dbReference type="CDD" id="cd00038">
    <property type="entry name" value="CAP_ED"/>
    <property type="match status" value="1"/>
</dbReference>
<dbReference type="SUPFAM" id="SSF51206">
    <property type="entry name" value="cAMP-binding domain-like"/>
    <property type="match status" value="1"/>
</dbReference>
<dbReference type="GO" id="GO:0003700">
    <property type="term" value="F:DNA-binding transcription factor activity"/>
    <property type="evidence" value="ECO:0007669"/>
    <property type="project" value="TreeGrafter"/>
</dbReference>
<evidence type="ECO:0000256" key="1">
    <source>
        <dbReference type="ARBA" id="ARBA00023015"/>
    </source>
</evidence>
<dbReference type="GO" id="GO:0005829">
    <property type="term" value="C:cytosol"/>
    <property type="evidence" value="ECO:0007669"/>
    <property type="project" value="TreeGrafter"/>
</dbReference>
<dbReference type="InterPro" id="IPR000595">
    <property type="entry name" value="cNMP-bd_dom"/>
</dbReference>
<feature type="domain" description="HTH crp-type" evidence="5">
    <location>
        <begin position="144"/>
        <end position="207"/>
    </location>
</feature>
<keyword evidence="1" id="KW-0805">Transcription regulation</keyword>
<dbReference type="InterPro" id="IPR014710">
    <property type="entry name" value="RmlC-like_jellyroll"/>
</dbReference>
<reference evidence="6 7" key="1">
    <citation type="journal article" date="1992" name="Int. J. Syst. Bacteriol.">
        <title>Sphingobacterium antarcticus sp. nov. a Psychrotrophic Bacterium from the Soils of Schirmacher Oasis, Antarctica.</title>
        <authorList>
            <person name="Shivaji S."/>
            <person name="Ray M.K."/>
            <person name="Rao N.S."/>
            <person name="Saiserr L."/>
            <person name="Jagannadham M.V."/>
            <person name="Kumar G.S."/>
            <person name="Reddy G."/>
            <person name="Bhargava P.M."/>
        </authorList>
    </citation>
    <scope>NUCLEOTIDE SEQUENCE [LARGE SCALE GENOMIC DNA]</scope>
    <source>
        <strain evidence="6 7">4BY</strain>
    </source>
</reference>
<accession>A0A081PJ58</accession>
<dbReference type="InterPro" id="IPR036390">
    <property type="entry name" value="WH_DNA-bd_sf"/>
</dbReference>